<keyword evidence="2" id="KW-0472">Membrane</keyword>
<keyword evidence="2" id="KW-0812">Transmembrane</keyword>
<dbReference type="EMBL" id="HG794546">
    <property type="protein sequence ID" value="CDK97435.1"/>
    <property type="molecule type" value="Genomic_DNA"/>
</dbReference>
<proteinExistence type="predicted"/>
<dbReference type="KEGG" id="mgy:MGMSRv2__0220"/>
<dbReference type="NCBIfam" id="NF040486">
    <property type="entry name" value="SrfA_fam"/>
    <property type="match status" value="1"/>
</dbReference>
<dbReference type="eggNOG" id="ENOG502Z7ND">
    <property type="taxonomic scope" value="Bacteria"/>
</dbReference>
<evidence type="ECO:0000256" key="1">
    <source>
        <dbReference type="SAM" id="MobiDB-lite"/>
    </source>
</evidence>
<dbReference type="HOGENOM" id="CLU_027873_0_0_5"/>
<protein>
    <recommendedName>
        <fullName evidence="5">Virulence factor</fullName>
    </recommendedName>
</protein>
<dbReference type="AlphaFoldDB" id="V6EVY3"/>
<evidence type="ECO:0000313" key="3">
    <source>
        <dbReference type="EMBL" id="CDK97435.1"/>
    </source>
</evidence>
<dbReference type="InterPro" id="IPR047774">
    <property type="entry name" value="SrfA-like"/>
</dbReference>
<evidence type="ECO:0000256" key="2">
    <source>
        <dbReference type="SAM" id="Phobius"/>
    </source>
</evidence>
<keyword evidence="2" id="KW-1133">Transmembrane helix</keyword>
<accession>V6EVY3</accession>
<keyword evidence="4" id="KW-1185">Reference proteome</keyword>
<feature type="region of interest" description="Disordered" evidence="1">
    <location>
        <begin position="271"/>
        <end position="361"/>
    </location>
</feature>
<dbReference type="STRING" id="1430440.MGMSRv2__0220"/>
<gene>
    <name evidence="3" type="ordered locus">MGMSRv2__0220</name>
</gene>
<feature type="transmembrane region" description="Helical" evidence="2">
    <location>
        <begin position="193"/>
        <end position="212"/>
    </location>
</feature>
<feature type="compositionally biased region" description="Pro residues" evidence="1">
    <location>
        <begin position="323"/>
        <end position="332"/>
    </location>
</feature>
<dbReference type="Proteomes" id="UP000018922">
    <property type="component" value="Chromosome I"/>
</dbReference>
<reference evidence="3 4" key="1">
    <citation type="journal article" date="2014" name="Genome Announc.">
        <title>Complete genome sequence of Magnetospirillum gryphiswaldense MSR-1.</title>
        <authorList>
            <person name="Wang X."/>
            <person name="Wang Q."/>
            <person name="Zhang W."/>
            <person name="Wang Y."/>
            <person name="Li L."/>
            <person name="Wen T."/>
            <person name="Zhang T."/>
            <person name="Zhang Y."/>
            <person name="Xu J."/>
            <person name="Hu J."/>
            <person name="Li S."/>
            <person name="Liu L."/>
            <person name="Liu J."/>
            <person name="Jiang W."/>
            <person name="Tian J."/>
            <person name="Li Y."/>
            <person name="Schuler D."/>
            <person name="Wang L."/>
            <person name="Li J."/>
        </authorList>
    </citation>
    <scope>NUCLEOTIDE SEQUENCE [LARGE SCALE GENOMIC DNA]</scope>
    <source>
        <strain evidence="4">DSM 6361 / JCM 21280 / NBRC 15271 / MSR-1</strain>
    </source>
</reference>
<organism evidence="3 4">
    <name type="scientific">Magnetospirillum gryphiswaldense (strain DSM 6361 / JCM 21280 / NBRC 15271 / MSR-1)</name>
    <dbReference type="NCBI Taxonomy" id="431944"/>
    <lineage>
        <taxon>Bacteria</taxon>
        <taxon>Pseudomonadati</taxon>
        <taxon>Pseudomonadota</taxon>
        <taxon>Alphaproteobacteria</taxon>
        <taxon>Rhodospirillales</taxon>
        <taxon>Rhodospirillaceae</taxon>
        <taxon>Magnetospirillum</taxon>
    </lineage>
</organism>
<name>V6EVY3_MAGGM</name>
<evidence type="ECO:0008006" key="5">
    <source>
        <dbReference type="Google" id="ProtNLM"/>
    </source>
</evidence>
<sequence length="450" mass="47905">MSGLLLRTGRLREYNALGSVGRPVYSAASQLRALIKRTMGQDCADMLAIPQINEAGDTIDWYAPAGSTVVPWDAATEEERAPARQAIQQAQQDFQSRSAEMLGQANGANKDMEVFARLLPFATQIPDESHIHLVDGRPVITFWGFTRLNAAPEADVIRDLALRPAMASAVPPAAPAAPLPLPVPVAQTWLQRWWWLLPMLFLLLLLLLVFGLRGFTALMEPAAITVPTEEIPKTEMPQGTLPPVGVVPQIGVPQVGVPGVLVPGATLPDGTVPRSGAGIVVPPASTPENTSPKPDGIIDKPATTDPTKPPALNADKTQSPAKPDMPPPPPLTLPDKAMKDGSTAFLDGRWRSRTSLMDSQTGRPLEVEYDFKNGKGTATILRSDGSKCPAPVEAAVQGGKLTLNQTADAKCADGQVFDRSKVECRPGKDGKAECRGVHADGGGYSVEIVK</sequence>
<evidence type="ECO:0000313" key="4">
    <source>
        <dbReference type="Proteomes" id="UP000018922"/>
    </source>
</evidence>